<dbReference type="Pfam" id="PF00069">
    <property type="entry name" value="Pkinase"/>
    <property type="match status" value="1"/>
</dbReference>
<accession>A2FL56</accession>
<dbReference type="VEuPathDB" id="TrichDB:TVAGG3_0427090"/>
<reference evidence="2" key="1">
    <citation type="submission" date="2006-10" db="EMBL/GenBank/DDBJ databases">
        <authorList>
            <person name="Amadeo P."/>
            <person name="Zhao Q."/>
            <person name="Wortman J."/>
            <person name="Fraser-Liggett C."/>
            <person name="Carlton J."/>
        </authorList>
    </citation>
    <scope>NUCLEOTIDE SEQUENCE</scope>
    <source>
        <strain evidence="2">G3</strain>
    </source>
</reference>
<dbReference type="SUPFAM" id="SSF56112">
    <property type="entry name" value="Protein kinase-like (PK-like)"/>
    <property type="match status" value="1"/>
</dbReference>
<dbReference type="GO" id="GO:0004672">
    <property type="term" value="F:protein kinase activity"/>
    <property type="evidence" value="ECO:0007669"/>
    <property type="project" value="InterPro"/>
</dbReference>
<dbReference type="SMR" id="A2FL56"/>
<dbReference type="PROSITE" id="PS50011">
    <property type="entry name" value="PROTEIN_KINASE_DOM"/>
    <property type="match status" value="1"/>
</dbReference>
<dbReference type="RefSeq" id="XP_001307275.1">
    <property type="nucleotide sequence ID" value="XM_001307274.1"/>
</dbReference>
<sequence length="289" mass="33999">MDELEKELFANEEIEIKEQLFADKYTKTYVVEWKKCDDLYILKKIKLNISQQLRIDSLKALYHPNVIHIYRSWVIKKHVYYLIDYCKKSMGTLVSETGPLDPKMFTIYSFNMLQALKFCHEKDVKNLRLTPYRFFLDKYNRIRMCMFCLAVQSNAYTSSFSIYPIETTDIVTLGLIFYFMVTGKIPAGFSFDSVENVFQDPSIIENITYPADMPSDIKDLIMKCFDLSKDNSVTDLLQNPIYKAVPALERNKVRTPNSPHICQFKRFSDVPQPVPVVLNYRQFQRRSLN</sequence>
<dbReference type="EMBL" id="DS113862">
    <property type="protein sequence ID" value="EAX94345.1"/>
    <property type="molecule type" value="Genomic_DNA"/>
</dbReference>
<feature type="domain" description="Protein kinase" evidence="1">
    <location>
        <begin position="1"/>
        <end position="242"/>
    </location>
</feature>
<organism evidence="2 3">
    <name type="scientific">Trichomonas vaginalis (strain ATCC PRA-98 / G3)</name>
    <dbReference type="NCBI Taxonomy" id="412133"/>
    <lineage>
        <taxon>Eukaryota</taxon>
        <taxon>Metamonada</taxon>
        <taxon>Parabasalia</taxon>
        <taxon>Trichomonadida</taxon>
        <taxon>Trichomonadidae</taxon>
        <taxon>Trichomonas</taxon>
    </lineage>
</organism>
<dbReference type="OrthoDB" id="63989at2759"/>
<dbReference type="Gene3D" id="1.10.510.10">
    <property type="entry name" value="Transferase(Phosphotransferase) domain 1"/>
    <property type="match status" value="1"/>
</dbReference>
<keyword evidence="3" id="KW-1185">Reference proteome</keyword>
<dbReference type="PANTHER" id="PTHR24362:SF309">
    <property type="entry name" value="PROTEIN KINASE DOMAIN-CONTAINING PROTEIN"/>
    <property type="match status" value="1"/>
</dbReference>
<dbReference type="KEGG" id="tva:4752077"/>
<dbReference type="GO" id="GO:0005524">
    <property type="term" value="F:ATP binding"/>
    <property type="evidence" value="ECO:0007669"/>
    <property type="project" value="InterPro"/>
</dbReference>
<name>A2FL56_TRIV3</name>
<evidence type="ECO:0000259" key="1">
    <source>
        <dbReference type="PROSITE" id="PS50011"/>
    </source>
</evidence>
<dbReference type="STRING" id="5722.A2FL56"/>
<evidence type="ECO:0000313" key="3">
    <source>
        <dbReference type="Proteomes" id="UP000001542"/>
    </source>
</evidence>
<dbReference type="Proteomes" id="UP000001542">
    <property type="component" value="Unassembled WGS sequence"/>
</dbReference>
<dbReference type="VEuPathDB" id="TrichDB:TVAG_488840"/>
<dbReference type="eggNOG" id="KOG0580">
    <property type="taxonomic scope" value="Eukaryota"/>
</dbReference>
<reference evidence="2" key="2">
    <citation type="journal article" date="2007" name="Science">
        <title>Draft genome sequence of the sexually transmitted pathogen Trichomonas vaginalis.</title>
        <authorList>
            <person name="Carlton J.M."/>
            <person name="Hirt R.P."/>
            <person name="Silva J.C."/>
            <person name="Delcher A.L."/>
            <person name="Schatz M."/>
            <person name="Zhao Q."/>
            <person name="Wortman J.R."/>
            <person name="Bidwell S.L."/>
            <person name="Alsmark U.C.M."/>
            <person name="Besteiro S."/>
            <person name="Sicheritz-Ponten T."/>
            <person name="Noel C.J."/>
            <person name="Dacks J.B."/>
            <person name="Foster P.G."/>
            <person name="Simillion C."/>
            <person name="Van de Peer Y."/>
            <person name="Miranda-Saavedra D."/>
            <person name="Barton G.J."/>
            <person name="Westrop G.D."/>
            <person name="Mueller S."/>
            <person name="Dessi D."/>
            <person name="Fiori P.L."/>
            <person name="Ren Q."/>
            <person name="Paulsen I."/>
            <person name="Zhang H."/>
            <person name="Bastida-Corcuera F.D."/>
            <person name="Simoes-Barbosa A."/>
            <person name="Brown M.T."/>
            <person name="Hayes R.D."/>
            <person name="Mukherjee M."/>
            <person name="Okumura C.Y."/>
            <person name="Schneider R."/>
            <person name="Smith A.J."/>
            <person name="Vanacova S."/>
            <person name="Villalvazo M."/>
            <person name="Haas B.J."/>
            <person name="Pertea M."/>
            <person name="Feldblyum T.V."/>
            <person name="Utterback T.R."/>
            <person name="Shu C.L."/>
            <person name="Osoegawa K."/>
            <person name="de Jong P.J."/>
            <person name="Hrdy I."/>
            <person name="Horvathova L."/>
            <person name="Zubacova Z."/>
            <person name="Dolezal P."/>
            <person name="Malik S.B."/>
            <person name="Logsdon J.M. Jr."/>
            <person name="Henze K."/>
            <person name="Gupta A."/>
            <person name="Wang C.C."/>
            <person name="Dunne R.L."/>
            <person name="Upcroft J.A."/>
            <person name="Upcroft P."/>
            <person name="White O."/>
            <person name="Salzberg S.L."/>
            <person name="Tang P."/>
            <person name="Chiu C.-H."/>
            <person name="Lee Y.-S."/>
            <person name="Embley T.M."/>
            <person name="Coombs G.H."/>
            <person name="Mottram J.C."/>
            <person name="Tachezy J."/>
            <person name="Fraser-Liggett C.M."/>
            <person name="Johnson P.J."/>
        </authorList>
    </citation>
    <scope>NUCLEOTIDE SEQUENCE [LARGE SCALE GENOMIC DNA]</scope>
    <source>
        <strain evidence="2">G3</strain>
    </source>
</reference>
<dbReference type="SMART" id="SM00220">
    <property type="entry name" value="S_TKc"/>
    <property type="match status" value="1"/>
</dbReference>
<dbReference type="InParanoid" id="A2FL56"/>
<dbReference type="PANTHER" id="PTHR24362">
    <property type="entry name" value="SERINE/THREONINE-PROTEIN KINASE NEK"/>
    <property type="match status" value="1"/>
</dbReference>
<proteinExistence type="predicted"/>
<protein>
    <recommendedName>
        <fullName evidence="1">Protein kinase domain-containing protein</fullName>
    </recommendedName>
</protein>
<evidence type="ECO:0000313" key="2">
    <source>
        <dbReference type="EMBL" id="EAX94345.1"/>
    </source>
</evidence>
<dbReference type="InterPro" id="IPR011009">
    <property type="entry name" value="Kinase-like_dom_sf"/>
</dbReference>
<gene>
    <name evidence="2" type="ORF">TVAG_488840</name>
</gene>
<dbReference type="AlphaFoldDB" id="A2FL56"/>
<dbReference type="InterPro" id="IPR000719">
    <property type="entry name" value="Prot_kinase_dom"/>
</dbReference>